<organism evidence="3 4">
    <name type="scientific">Cupriavidus basilensis</name>
    <dbReference type="NCBI Taxonomy" id="68895"/>
    <lineage>
        <taxon>Bacteria</taxon>
        <taxon>Pseudomonadati</taxon>
        <taxon>Pseudomonadota</taxon>
        <taxon>Betaproteobacteria</taxon>
        <taxon>Burkholderiales</taxon>
        <taxon>Burkholderiaceae</taxon>
        <taxon>Cupriavidus</taxon>
    </lineage>
</organism>
<dbReference type="RefSeq" id="WP_043355537.1">
    <property type="nucleotide sequence ID" value="NZ_CP010537.1"/>
</dbReference>
<dbReference type="InterPro" id="IPR006016">
    <property type="entry name" value="UspA"/>
</dbReference>
<name>A0A0C4YM32_9BURK</name>
<dbReference type="STRING" id="68895.RR42_s2037"/>
<evidence type="ECO:0000259" key="2">
    <source>
        <dbReference type="Pfam" id="PF00582"/>
    </source>
</evidence>
<dbReference type="InterPro" id="IPR006015">
    <property type="entry name" value="Universal_stress_UspA"/>
</dbReference>
<comment type="similarity">
    <text evidence="1">Belongs to the universal stress protein A family.</text>
</comment>
<dbReference type="SUPFAM" id="SSF52402">
    <property type="entry name" value="Adenine nucleotide alpha hydrolases-like"/>
    <property type="match status" value="2"/>
</dbReference>
<keyword evidence="4" id="KW-1185">Reference proteome</keyword>
<protein>
    <submittedName>
        <fullName evidence="3">Universal stress protein UspA-related nucleotide-binding protein</fullName>
    </submittedName>
</protein>
<dbReference type="CDD" id="cd00293">
    <property type="entry name" value="USP-like"/>
    <property type="match status" value="1"/>
</dbReference>
<dbReference type="Proteomes" id="UP000031843">
    <property type="component" value="Chromosome secondary"/>
</dbReference>
<feature type="domain" description="UspA" evidence="2">
    <location>
        <begin position="156"/>
        <end position="281"/>
    </location>
</feature>
<evidence type="ECO:0000256" key="1">
    <source>
        <dbReference type="ARBA" id="ARBA00008791"/>
    </source>
</evidence>
<dbReference type="Pfam" id="PF00582">
    <property type="entry name" value="Usp"/>
    <property type="match status" value="1"/>
</dbReference>
<accession>A0A0C4YM32</accession>
<dbReference type="OrthoDB" id="9804721at2"/>
<dbReference type="Gene3D" id="3.40.50.12370">
    <property type="match status" value="1"/>
</dbReference>
<reference evidence="3 4" key="1">
    <citation type="journal article" date="2015" name="Genome Announc.">
        <title>Complete Genome Sequence of Cupriavidus basilensis 4G11, Isolated from the Oak Ridge Field Research Center Site.</title>
        <authorList>
            <person name="Ray J."/>
            <person name="Waters R.J."/>
            <person name="Skerker J.M."/>
            <person name="Kuehl J.V."/>
            <person name="Price M.N."/>
            <person name="Huang J."/>
            <person name="Chakraborty R."/>
            <person name="Arkin A.P."/>
            <person name="Deutschbauer A."/>
        </authorList>
    </citation>
    <scope>NUCLEOTIDE SEQUENCE [LARGE SCALE GENOMIC DNA]</scope>
    <source>
        <strain evidence="3">4G11</strain>
    </source>
</reference>
<dbReference type="EMBL" id="CP010537">
    <property type="protein sequence ID" value="AJG23625.1"/>
    <property type="molecule type" value="Genomic_DNA"/>
</dbReference>
<dbReference type="KEGG" id="cbw:RR42_s2037"/>
<evidence type="ECO:0000313" key="3">
    <source>
        <dbReference type="EMBL" id="AJG23625.1"/>
    </source>
</evidence>
<gene>
    <name evidence="3" type="ORF">RR42_s2037</name>
</gene>
<proteinExistence type="inferred from homology"/>
<sequence>MYFKTVLVELGADPGCADRVNLAAELAQRSAGHVIGVTATGMRLEPFRGAGDEAGYYAELARRQLLAQGAEASAAFHRAMSEAAPGVGFTHRIIEDDVGWALVQQGRVADVVVLARLPGPESIPVLVAQTPEYVLLNTGRPVLLVPPGVRHLPCEHVAIAWDGGREAARAVADAIPLLRLAKRVTVVSASSTHDGEATHGMPDVPGAHAGLRDHLARQGITSVMHAVQGSHRVGQLLLEAVRHLQADLLVAGGYGHARLRELVTGGTTRTLMRHADIPVLMSH</sequence>
<dbReference type="AlphaFoldDB" id="A0A0C4YM32"/>
<dbReference type="PRINTS" id="PR01438">
    <property type="entry name" value="UNVRSLSTRESS"/>
</dbReference>
<evidence type="ECO:0000313" key="4">
    <source>
        <dbReference type="Proteomes" id="UP000031843"/>
    </source>
</evidence>